<comment type="catalytic activity">
    <reaction evidence="6">
        <text>L-tryptophan + O2 = indole-3-acetamide + CO2 + H2O</text>
        <dbReference type="Rhea" id="RHEA:16165"/>
        <dbReference type="ChEBI" id="CHEBI:15377"/>
        <dbReference type="ChEBI" id="CHEBI:15379"/>
        <dbReference type="ChEBI" id="CHEBI:16031"/>
        <dbReference type="ChEBI" id="CHEBI:16526"/>
        <dbReference type="ChEBI" id="CHEBI:57912"/>
        <dbReference type="EC" id="1.13.12.3"/>
    </reaction>
</comment>
<dbReference type="PANTHER" id="PTHR10742">
    <property type="entry name" value="FLAVIN MONOAMINE OXIDASE"/>
    <property type="match status" value="1"/>
</dbReference>
<evidence type="ECO:0000313" key="8">
    <source>
        <dbReference type="EMBL" id="MBC2381323.1"/>
    </source>
</evidence>
<dbReference type="AlphaFoldDB" id="A0A7X1AMS9"/>
<comment type="similarity">
    <text evidence="2">Belongs to the tryptophan 2-monooxygenase family.</text>
</comment>
<reference evidence="10 11" key="1">
    <citation type="submission" date="2020-04" db="EMBL/GenBank/DDBJ databases">
        <title>Pseudomonas crami sp. nov., a novel proteolytic bacterial species isolated from cream.</title>
        <authorList>
            <person name="Hofmann K."/>
            <person name="Woller A."/>
            <person name="Huptas C."/>
            <person name="Wenning M."/>
            <person name="Scherer S."/>
            <person name="Doll E.V."/>
        </authorList>
    </citation>
    <scope>NUCLEOTIDE SEQUENCE [LARGE SCALE GENOMIC DNA]</scope>
    <source>
        <strain evidence="8 11">WS 5096</strain>
        <strain evidence="9 10">WS 5106</strain>
    </source>
</reference>
<dbReference type="Proteomes" id="UP000534677">
    <property type="component" value="Unassembled WGS sequence"/>
</dbReference>
<dbReference type="Gene3D" id="1.10.405.40">
    <property type="match status" value="1"/>
</dbReference>
<dbReference type="GO" id="GO:0009851">
    <property type="term" value="P:auxin biosynthetic process"/>
    <property type="evidence" value="ECO:0007669"/>
    <property type="project" value="UniProtKB-KW"/>
</dbReference>
<dbReference type="EMBL" id="JAAXCZ010000004">
    <property type="protein sequence ID" value="MBC2381323.1"/>
    <property type="molecule type" value="Genomic_DNA"/>
</dbReference>
<evidence type="ECO:0000256" key="6">
    <source>
        <dbReference type="ARBA" id="ARBA00047321"/>
    </source>
</evidence>
<dbReference type="Gene3D" id="3.50.50.60">
    <property type="entry name" value="FAD/NAD(P)-binding domain"/>
    <property type="match status" value="1"/>
</dbReference>
<name>A0A7X1AMS9_9PSED</name>
<dbReference type="EC" id="1.13.12.3" evidence="3"/>
<evidence type="ECO:0000256" key="4">
    <source>
        <dbReference type="ARBA" id="ARBA00017871"/>
    </source>
</evidence>
<evidence type="ECO:0000256" key="3">
    <source>
        <dbReference type="ARBA" id="ARBA00012535"/>
    </source>
</evidence>
<gene>
    <name evidence="8" type="ORF">HF209_10255</name>
    <name evidence="9" type="ORF">HF257_14995</name>
</gene>
<dbReference type="InterPro" id="IPR036188">
    <property type="entry name" value="FAD/NAD-bd_sf"/>
</dbReference>
<evidence type="ECO:0000313" key="10">
    <source>
        <dbReference type="Proteomes" id="UP000520513"/>
    </source>
</evidence>
<evidence type="ECO:0000256" key="1">
    <source>
        <dbReference type="ARBA" id="ARBA00004814"/>
    </source>
</evidence>
<comment type="pathway">
    <text evidence="1">Plant hormone metabolism; auxin biosynthesis.</text>
</comment>
<organism evidence="9 10">
    <name type="scientific">Pseudomonas cremoris</name>
    <dbReference type="NCBI Taxonomy" id="2724178"/>
    <lineage>
        <taxon>Bacteria</taxon>
        <taxon>Pseudomonadati</taxon>
        <taxon>Pseudomonadota</taxon>
        <taxon>Gammaproteobacteria</taxon>
        <taxon>Pseudomonadales</taxon>
        <taxon>Pseudomonadaceae</taxon>
        <taxon>Pseudomonas</taxon>
    </lineage>
</organism>
<accession>A0A7X1AMS9</accession>
<dbReference type="PANTHER" id="PTHR10742:SF410">
    <property type="entry name" value="LYSINE-SPECIFIC HISTONE DEMETHYLASE 2"/>
    <property type="match status" value="1"/>
</dbReference>
<keyword evidence="5" id="KW-0073">Auxin biosynthesis</keyword>
<evidence type="ECO:0000313" key="11">
    <source>
        <dbReference type="Proteomes" id="UP000534677"/>
    </source>
</evidence>
<dbReference type="Proteomes" id="UP000520513">
    <property type="component" value="Unassembled WGS sequence"/>
</dbReference>
<dbReference type="EMBL" id="JAAXCY010000005">
    <property type="protein sequence ID" value="MBC2407312.1"/>
    <property type="molecule type" value="Genomic_DNA"/>
</dbReference>
<evidence type="ECO:0000256" key="2">
    <source>
        <dbReference type="ARBA" id="ARBA00005833"/>
    </source>
</evidence>
<dbReference type="Pfam" id="PF01593">
    <property type="entry name" value="Amino_oxidase"/>
    <property type="match status" value="1"/>
</dbReference>
<evidence type="ECO:0000313" key="9">
    <source>
        <dbReference type="EMBL" id="MBC2407312.1"/>
    </source>
</evidence>
<dbReference type="SUPFAM" id="SSF51905">
    <property type="entry name" value="FAD/NAD(P)-binding domain"/>
    <property type="match status" value="1"/>
</dbReference>
<dbReference type="Gene3D" id="3.90.660.10">
    <property type="match status" value="1"/>
</dbReference>
<sequence>MTIGSTYDYPAHLAKQLPTHDRLSWRGRFPSPPDLCFNYRKLVEQAFGIAKATRPDYKICIIGAGVTGLTAARELLRCGFNNVTLVEQSHRIGGRHLSVLNAGQSLLLGQTPFEMGAMRMPMFNRADESPLEGQSLLAYYCKLFDLRLSDFPNPGTPHVRSTGIYLREGLLEGQPESQMLIWNNPDGHTPPPTEELQQMYSKWRQFADQMSRQVAQVYGTPQWESMWAAIVARYHRLSFRDLVTLTSLVWRADTPGDFGGLGMSQEESTLFYSIGIGDGSWGAFYDVCCLYPLRTAIFGFSSQLQLVHGRVDSNGSPMPSPYLGEPILKDCNGLAFAPPRYLGLAALDECLLFMETGVNGQSFYDHCRQRGEGFLTDSSVTRLTKLDNGQIRVTYDWNVSSPSTKSERHDDFDAVIMTLPSWIIETHIQLENFSQAMLPYTITNAYKTAHWETSCKVYAPLKKSFLTKNKKIPQIMVTDSFIHDVYTYRYHDAYPYDCILLSYTCEDDATKLASFDDQALVKKCVAEIDRILLRCANIKTPISPYIAVQNALVQRWMTDKNALGCAKLYRAGAYYDAVSLMQYNRDYAHVSGLYLSGESFSVDAGWTEPCLRGAIDAVIHLCNTTQATFNGGFTLDDYPRYQGPPPQPNQQQTTGQPETYYCRW</sequence>
<comment type="caution">
    <text evidence="9">The sequence shown here is derived from an EMBL/GenBank/DDBJ whole genome shotgun (WGS) entry which is preliminary data.</text>
</comment>
<evidence type="ECO:0000259" key="7">
    <source>
        <dbReference type="Pfam" id="PF01593"/>
    </source>
</evidence>
<feature type="domain" description="Amine oxidase" evidence="7">
    <location>
        <begin position="67"/>
        <end position="613"/>
    </location>
</feature>
<keyword evidence="11" id="KW-1185">Reference proteome</keyword>
<dbReference type="GO" id="GO:0050361">
    <property type="term" value="F:tryptophan 2-monooxygenase activity"/>
    <property type="evidence" value="ECO:0007669"/>
    <property type="project" value="UniProtKB-EC"/>
</dbReference>
<dbReference type="InterPro" id="IPR050281">
    <property type="entry name" value="Flavin_monoamine_oxidase"/>
</dbReference>
<protein>
    <recommendedName>
        <fullName evidence="4">Tryptophan 2-monooxygenase</fullName>
        <ecNumber evidence="3">1.13.12.3</ecNumber>
    </recommendedName>
</protein>
<dbReference type="RefSeq" id="WP_185706790.1">
    <property type="nucleotide sequence ID" value="NZ_JAAXCY010000005.1"/>
</dbReference>
<evidence type="ECO:0000256" key="5">
    <source>
        <dbReference type="ARBA" id="ARBA00023070"/>
    </source>
</evidence>
<dbReference type="InterPro" id="IPR002937">
    <property type="entry name" value="Amino_oxidase"/>
</dbReference>
<proteinExistence type="inferred from homology"/>
<dbReference type="SUPFAM" id="SSF54373">
    <property type="entry name" value="FAD-linked reductases, C-terminal domain"/>
    <property type="match status" value="1"/>
</dbReference>